<dbReference type="OMA" id="PYGMSSI"/>
<dbReference type="PROSITE" id="PS50071">
    <property type="entry name" value="HOMEOBOX_2"/>
    <property type="match status" value="1"/>
</dbReference>
<dbReference type="Gramene" id="TKV92049">
    <property type="protein sequence ID" value="TKV92049"/>
    <property type="gene ID" value="SEVIR_9G138100v2"/>
</dbReference>
<comment type="subcellular location">
    <subcellularLocation>
        <location evidence="1 8">Nucleus</location>
    </subcellularLocation>
</comment>
<dbReference type="Proteomes" id="UP000298652">
    <property type="component" value="Chromosome 9"/>
</dbReference>
<dbReference type="Gene3D" id="1.10.10.60">
    <property type="entry name" value="Homeodomain-like"/>
    <property type="match status" value="1"/>
</dbReference>
<dbReference type="SMART" id="SM00574">
    <property type="entry name" value="POX"/>
    <property type="match status" value="1"/>
</dbReference>
<feature type="compositionally biased region" description="Polar residues" evidence="9">
    <location>
        <begin position="485"/>
        <end position="496"/>
    </location>
</feature>
<evidence type="ECO:0000259" key="10">
    <source>
        <dbReference type="PROSITE" id="PS50071"/>
    </source>
</evidence>
<evidence type="ECO:0000256" key="9">
    <source>
        <dbReference type="SAM" id="MobiDB-lite"/>
    </source>
</evidence>
<feature type="region of interest" description="Disordered" evidence="9">
    <location>
        <begin position="456"/>
        <end position="499"/>
    </location>
</feature>
<dbReference type="InterPro" id="IPR008422">
    <property type="entry name" value="KN_HD"/>
</dbReference>
<organism evidence="11 12">
    <name type="scientific">Setaria viridis</name>
    <name type="common">Green bristlegrass</name>
    <name type="synonym">Setaria italica subsp. viridis</name>
    <dbReference type="NCBI Taxonomy" id="4556"/>
    <lineage>
        <taxon>Eukaryota</taxon>
        <taxon>Viridiplantae</taxon>
        <taxon>Streptophyta</taxon>
        <taxon>Embryophyta</taxon>
        <taxon>Tracheophyta</taxon>
        <taxon>Spermatophyta</taxon>
        <taxon>Magnoliopsida</taxon>
        <taxon>Liliopsida</taxon>
        <taxon>Poales</taxon>
        <taxon>Poaceae</taxon>
        <taxon>PACMAD clade</taxon>
        <taxon>Panicoideae</taxon>
        <taxon>Panicodae</taxon>
        <taxon>Paniceae</taxon>
        <taxon>Cenchrinae</taxon>
        <taxon>Setaria</taxon>
    </lineage>
</organism>
<feature type="compositionally biased region" description="Polar residues" evidence="9">
    <location>
        <begin position="618"/>
        <end position="636"/>
    </location>
</feature>
<evidence type="ECO:0000313" key="12">
    <source>
        <dbReference type="Proteomes" id="UP000298652"/>
    </source>
</evidence>
<feature type="region of interest" description="Disordered" evidence="9">
    <location>
        <begin position="618"/>
        <end position="650"/>
    </location>
</feature>
<dbReference type="Gramene" id="TKV92047">
    <property type="protein sequence ID" value="TKV92047"/>
    <property type="gene ID" value="SEVIR_9G138100v2"/>
</dbReference>
<dbReference type="EMBL" id="CM016560">
    <property type="protein sequence ID" value="TKV92049.1"/>
    <property type="molecule type" value="Genomic_DNA"/>
</dbReference>
<keyword evidence="5 8" id="KW-0371">Homeobox</keyword>
<dbReference type="SUPFAM" id="SSF46689">
    <property type="entry name" value="Homeodomain-like"/>
    <property type="match status" value="1"/>
</dbReference>
<dbReference type="EMBL" id="CM016560">
    <property type="protein sequence ID" value="TKV92052.1"/>
    <property type="molecule type" value="Genomic_DNA"/>
</dbReference>
<evidence type="ECO:0000256" key="7">
    <source>
        <dbReference type="ARBA" id="ARBA00023242"/>
    </source>
</evidence>
<feature type="region of interest" description="Disordered" evidence="9">
    <location>
        <begin position="58"/>
        <end position="89"/>
    </location>
</feature>
<evidence type="ECO:0000256" key="8">
    <source>
        <dbReference type="PROSITE-ProRule" id="PRU00108"/>
    </source>
</evidence>
<evidence type="ECO:0000313" key="11">
    <source>
        <dbReference type="EMBL" id="TKV92049.1"/>
    </source>
</evidence>
<evidence type="ECO:0000256" key="1">
    <source>
        <dbReference type="ARBA" id="ARBA00004123"/>
    </source>
</evidence>
<evidence type="ECO:0000256" key="4">
    <source>
        <dbReference type="ARBA" id="ARBA00023125"/>
    </source>
</evidence>
<evidence type="ECO:0000256" key="3">
    <source>
        <dbReference type="ARBA" id="ARBA00023015"/>
    </source>
</evidence>
<dbReference type="Pfam" id="PF07526">
    <property type="entry name" value="POX"/>
    <property type="match status" value="1"/>
</dbReference>
<feature type="compositionally biased region" description="Polar residues" evidence="9">
    <location>
        <begin position="244"/>
        <end position="254"/>
    </location>
</feature>
<feature type="compositionally biased region" description="Polar residues" evidence="9">
    <location>
        <begin position="71"/>
        <end position="89"/>
    </location>
</feature>
<feature type="DNA-binding region" description="Homeobox" evidence="8">
    <location>
        <begin position="382"/>
        <end position="444"/>
    </location>
</feature>
<protein>
    <recommendedName>
        <fullName evidence="10">Homeobox domain-containing protein</fullName>
    </recommendedName>
</protein>
<keyword evidence="4 8" id="KW-0238">DNA-binding</keyword>
<dbReference type="EMBL" id="CM016560">
    <property type="protein sequence ID" value="TKV92048.1"/>
    <property type="molecule type" value="Genomic_DNA"/>
</dbReference>
<dbReference type="EMBL" id="CM016560">
    <property type="protein sequence ID" value="TKV92050.1"/>
    <property type="molecule type" value="Genomic_DNA"/>
</dbReference>
<feature type="compositionally biased region" description="Basic and acidic residues" evidence="9">
    <location>
        <begin position="220"/>
        <end position="241"/>
    </location>
</feature>
<evidence type="ECO:0000256" key="5">
    <source>
        <dbReference type="ARBA" id="ARBA00023155"/>
    </source>
</evidence>
<dbReference type="CDD" id="cd00086">
    <property type="entry name" value="homeodomain"/>
    <property type="match status" value="1"/>
</dbReference>
<proteinExistence type="inferred from homology"/>
<dbReference type="Gramene" id="TKV92050">
    <property type="protein sequence ID" value="TKV92050"/>
    <property type="gene ID" value="SEVIR_9G138100v2"/>
</dbReference>
<evidence type="ECO:0000256" key="2">
    <source>
        <dbReference type="ARBA" id="ARBA00006454"/>
    </source>
</evidence>
<accession>A0A4U6STH6</accession>
<dbReference type="Gramene" id="TKV92051">
    <property type="protein sequence ID" value="TKV92051"/>
    <property type="gene ID" value="SEVIR_9G138100v2"/>
</dbReference>
<dbReference type="Pfam" id="PF05920">
    <property type="entry name" value="Homeobox_KN"/>
    <property type="match status" value="1"/>
</dbReference>
<dbReference type="InterPro" id="IPR001356">
    <property type="entry name" value="HD"/>
</dbReference>
<dbReference type="GO" id="GO:0005634">
    <property type="term" value="C:nucleus"/>
    <property type="evidence" value="ECO:0007669"/>
    <property type="project" value="UniProtKB-SubCell"/>
</dbReference>
<sequence>MATYYPSPGSERDSQTLYSTESGNASYPMPPTLGNLLYPNNASSGPYTEFSGIIQPQQNFMDLPGHPSAMSHDSSSNEATNMGTSLTEQRSFGPLKDMRNEMLMHLMDGAHSSGSDLIHNDAHNTAQVEFGMLNNHNSTSVPSAPGQGLSLSLNTHILAPSYPYWSAKPDLLSPNSYQGDDNRMKNMQSEASRAIRNSKYLKAAQELLDEIVSVWKSVKQKADKGPAESGKADGKETDGGTKSEGVSSNPQESGANAAAELSTAEKQELQNKMAKLMAMLDEVDRKYKHYYHQMQLVMSSFDMVAGSGAAKPYTAVALQTISRHFRCLKDAINDQIAVIRKKLGEDDSTSGKEGKLTRLRYIDQQIRQQRAFQQYGMLQQNAWRPQRGLPENSVSILRAWLFEHFLHPYPKDSEKLMLSRQTGLTRSQISNWFINARVRLWKPMIEDMYKEEVGDVELDSNSSSDNGARSKDKAPSSEEKEDLKTSTSQACQSSQLDESKANVGGMMSLGGAPAGSFHNEVNPEDSFMSLMLKAQRPGETAGSSLLHHAVAHQSDESTQFMAYHLAELGRYSNNNVSLTLGLQHAENSLSSVPNTQTQPGFPGVRDEDIYNATAPLNVTSTSSDYESTNQMDQQQRQRFEPSPLMHDFVA</sequence>
<keyword evidence="3" id="KW-0805">Transcription regulation</keyword>
<dbReference type="InterPro" id="IPR009057">
    <property type="entry name" value="Homeodomain-like_sf"/>
</dbReference>
<keyword evidence="12" id="KW-1185">Reference proteome</keyword>
<keyword evidence="6" id="KW-0804">Transcription</keyword>
<dbReference type="PANTHER" id="PTHR11850">
    <property type="entry name" value="HOMEOBOX PROTEIN TRANSCRIPTION FACTORS"/>
    <property type="match status" value="1"/>
</dbReference>
<dbReference type="Gramene" id="TKV92048">
    <property type="protein sequence ID" value="TKV92048"/>
    <property type="gene ID" value="SEVIR_9G138100v2"/>
</dbReference>
<evidence type="ECO:0000256" key="6">
    <source>
        <dbReference type="ARBA" id="ARBA00023163"/>
    </source>
</evidence>
<dbReference type="InterPro" id="IPR050224">
    <property type="entry name" value="TALE_homeobox"/>
</dbReference>
<dbReference type="EMBL" id="CM016560">
    <property type="protein sequence ID" value="TKV92047.1"/>
    <property type="molecule type" value="Genomic_DNA"/>
</dbReference>
<feature type="compositionally biased region" description="Polar residues" evidence="9">
    <location>
        <begin position="15"/>
        <end position="25"/>
    </location>
</feature>
<dbReference type="InterPro" id="IPR006563">
    <property type="entry name" value="POX_dom"/>
</dbReference>
<gene>
    <name evidence="11" type="ORF">SEVIR_9G138100v2</name>
</gene>
<dbReference type="GO" id="GO:0003677">
    <property type="term" value="F:DNA binding"/>
    <property type="evidence" value="ECO:0007669"/>
    <property type="project" value="UniProtKB-UniRule"/>
</dbReference>
<dbReference type="Gramene" id="TKV92052">
    <property type="protein sequence ID" value="TKV92052"/>
    <property type="gene ID" value="SEVIR_9G138100v2"/>
</dbReference>
<feature type="compositionally biased region" description="Basic and acidic residues" evidence="9">
    <location>
        <begin position="468"/>
        <end position="484"/>
    </location>
</feature>
<dbReference type="Gramene" id="TKV92046">
    <property type="protein sequence ID" value="TKV92046"/>
    <property type="gene ID" value="SEVIR_9G138100v2"/>
</dbReference>
<name>A0A4U6STH6_SETVI</name>
<feature type="region of interest" description="Disordered" evidence="9">
    <location>
        <begin position="220"/>
        <end position="266"/>
    </location>
</feature>
<keyword evidence="7 8" id="KW-0539">Nucleus</keyword>
<dbReference type="EMBL" id="CM016560">
    <property type="protein sequence ID" value="TKV92051.1"/>
    <property type="molecule type" value="Genomic_DNA"/>
</dbReference>
<dbReference type="SMART" id="SM00389">
    <property type="entry name" value="HOX"/>
    <property type="match status" value="1"/>
</dbReference>
<dbReference type="AlphaFoldDB" id="A0A4U6STH6"/>
<reference evidence="11 12" key="1">
    <citation type="submission" date="2019-03" db="EMBL/GenBank/DDBJ databases">
        <title>WGS assembly of Setaria viridis.</title>
        <authorList>
            <person name="Huang P."/>
            <person name="Jenkins J."/>
            <person name="Grimwood J."/>
            <person name="Barry K."/>
            <person name="Healey A."/>
            <person name="Mamidi S."/>
            <person name="Sreedasyam A."/>
            <person name="Shu S."/>
            <person name="Feldman M."/>
            <person name="Wu J."/>
            <person name="Yu Y."/>
            <person name="Chen C."/>
            <person name="Johnson J."/>
            <person name="Rokhsar D."/>
            <person name="Baxter I."/>
            <person name="Schmutz J."/>
            <person name="Brutnell T."/>
            <person name="Kellogg E."/>
        </authorList>
    </citation>
    <scope>NUCLEOTIDE SEQUENCE [LARGE SCALE GENOMIC DNA]</scope>
    <source>
        <strain evidence="12">cv. A10</strain>
    </source>
</reference>
<comment type="similarity">
    <text evidence="2">Belongs to the TALE/BELL homeobox family.</text>
</comment>
<feature type="domain" description="Homeobox" evidence="10">
    <location>
        <begin position="380"/>
        <end position="443"/>
    </location>
</feature>
<dbReference type="GO" id="GO:0006355">
    <property type="term" value="P:regulation of DNA-templated transcription"/>
    <property type="evidence" value="ECO:0007669"/>
    <property type="project" value="InterPro"/>
</dbReference>
<feature type="region of interest" description="Disordered" evidence="9">
    <location>
        <begin position="1"/>
        <end position="26"/>
    </location>
</feature>
<dbReference type="EMBL" id="CM016560">
    <property type="protein sequence ID" value="TKV92046.1"/>
    <property type="molecule type" value="Genomic_DNA"/>
</dbReference>